<feature type="region of interest" description="Disordered" evidence="5">
    <location>
        <begin position="319"/>
        <end position="356"/>
    </location>
</feature>
<evidence type="ECO:0000256" key="4">
    <source>
        <dbReference type="ARBA" id="ARBA00023163"/>
    </source>
</evidence>
<dbReference type="Gene3D" id="2.20.25.10">
    <property type="match status" value="1"/>
</dbReference>
<accession>A0ABM1BY94</accession>
<dbReference type="GeneID" id="106474816"/>
<keyword evidence="7" id="KW-1185">Reference proteome</keyword>
<dbReference type="InterPro" id="IPR054078">
    <property type="entry name" value="BRF2-like_C"/>
</dbReference>
<dbReference type="InterPro" id="IPR000812">
    <property type="entry name" value="TFIIB"/>
</dbReference>
<dbReference type="RefSeq" id="XP_022258823.1">
    <property type="nucleotide sequence ID" value="XM_022403115.1"/>
</dbReference>
<dbReference type="Proteomes" id="UP000694941">
    <property type="component" value="Unplaced"/>
</dbReference>
<comment type="similarity">
    <text evidence="1">Belongs to the TFIIB family.</text>
</comment>
<proteinExistence type="inferred from homology"/>
<reference evidence="8 9" key="1">
    <citation type="submission" date="2025-05" db="UniProtKB">
        <authorList>
            <consortium name="RefSeq"/>
        </authorList>
    </citation>
    <scope>IDENTIFICATION</scope>
    <source>
        <tissue evidence="8 9">Muscle</tissue>
    </source>
</reference>
<evidence type="ECO:0000313" key="7">
    <source>
        <dbReference type="Proteomes" id="UP000694941"/>
    </source>
</evidence>
<evidence type="ECO:0000256" key="1">
    <source>
        <dbReference type="ARBA" id="ARBA00010857"/>
    </source>
</evidence>
<dbReference type="SUPFAM" id="SSF57783">
    <property type="entry name" value="Zinc beta-ribbon"/>
    <property type="match status" value="1"/>
</dbReference>
<evidence type="ECO:0000313" key="8">
    <source>
        <dbReference type="RefSeq" id="XP_013790960.1"/>
    </source>
</evidence>
<evidence type="ECO:0000256" key="3">
    <source>
        <dbReference type="ARBA" id="ARBA00023015"/>
    </source>
</evidence>
<evidence type="ECO:0000313" key="9">
    <source>
        <dbReference type="RefSeq" id="XP_022258823.1"/>
    </source>
</evidence>
<dbReference type="RefSeq" id="XP_013790960.1">
    <property type="nucleotide sequence ID" value="XM_013935506.2"/>
</dbReference>
<sequence length="397" mass="44240">MSLNCPSCGNDTVESGEYYAQDHLVCTSCGTVIEEDSFENSSLLDGTTLVAASRNKHTSSVQLSIKNVPKSFLQIAFYKRTGKKVQAGLNKSKDLASAFKFNQDMTNELTDLYSELVKTEVFFFRKQKVKEILAGCCAYKVMRERDIAVCVSSICNFLDCTASEFSLIYKQFLNVSSFKIRSTSAQQLVPVVLSDLKLGEEAEDMSKKTLEIINLADKLGFTSGRTATPIVIGAAFLAWQAMNIQRMKTSFQTFCSVVGLSKLVTARRRALELKHLLVDLGKQIPWLTADRVTVANVILHIDSIIKYSYAFIKDKSALSDKGKKDNNQNPDVVVSSKRELVQGESSAGSCKKQKKEELSYEAGYVSDDISDSEIDSYIKSDTEIKEYEKLLSKFEQK</sequence>
<keyword evidence="4" id="KW-0804">Transcription</keyword>
<organism evidence="7 8">
    <name type="scientific">Limulus polyphemus</name>
    <name type="common">Atlantic horseshoe crab</name>
    <dbReference type="NCBI Taxonomy" id="6850"/>
    <lineage>
        <taxon>Eukaryota</taxon>
        <taxon>Metazoa</taxon>
        <taxon>Ecdysozoa</taxon>
        <taxon>Arthropoda</taxon>
        <taxon>Chelicerata</taxon>
        <taxon>Merostomata</taxon>
        <taxon>Xiphosura</taxon>
        <taxon>Limulidae</taxon>
        <taxon>Limulus</taxon>
    </lineage>
</organism>
<dbReference type="Gene3D" id="1.10.472.10">
    <property type="entry name" value="Cyclin-like"/>
    <property type="match status" value="2"/>
</dbReference>
<feature type="domain" description="BRF2-like C-terminal" evidence="6">
    <location>
        <begin position="197"/>
        <end position="307"/>
    </location>
</feature>
<keyword evidence="3" id="KW-0805">Transcription regulation</keyword>
<keyword evidence="2" id="KW-0677">Repeat</keyword>
<dbReference type="PANTHER" id="PTHR11618">
    <property type="entry name" value="TRANSCRIPTION INITIATION FACTOR IIB-RELATED"/>
    <property type="match status" value="1"/>
</dbReference>
<evidence type="ECO:0000256" key="2">
    <source>
        <dbReference type="ARBA" id="ARBA00022737"/>
    </source>
</evidence>
<name>A0ABM1BY94_LIMPO</name>
<dbReference type="Pfam" id="PF21886">
    <property type="entry name" value="BRF2-like_C_cyclin_rpt"/>
    <property type="match status" value="1"/>
</dbReference>
<protein>
    <submittedName>
        <fullName evidence="8 9">Transcription factor IIIB 50 kDa subunit-like</fullName>
    </submittedName>
</protein>
<evidence type="ECO:0000256" key="5">
    <source>
        <dbReference type="SAM" id="MobiDB-lite"/>
    </source>
</evidence>
<dbReference type="PANTHER" id="PTHR11618:SF5">
    <property type="entry name" value="TRANSCRIPTION FACTOR IIIB 50 KDA SUBUNIT"/>
    <property type="match status" value="1"/>
</dbReference>
<evidence type="ECO:0000259" key="6">
    <source>
        <dbReference type="Pfam" id="PF21886"/>
    </source>
</evidence>
<gene>
    <name evidence="8 9" type="primary">LOC106474816</name>
</gene>